<evidence type="ECO:0000313" key="2">
    <source>
        <dbReference type="Ensembl" id="ENSLLEP00000017991.1"/>
    </source>
</evidence>
<proteinExistence type="predicted"/>
<evidence type="ECO:0000313" key="3">
    <source>
        <dbReference type="Proteomes" id="UP000694569"/>
    </source>
</evidence>
<reference evidence="2" key="1">
    <citation type="submission" date="2025-08" db="UniProtKB">
        <authorList>
            <consortium name="Ensembl"/>
        </authorList>
    </citation>
    <scope>IDENTIFICATION</scope>
</reference>
<dbReference type="GeneTree" id="ENSGT00950000183101"/>
<dbReference type="Proteomes" id="UP000694569">
    <property type="component" value="Unplaced"/>
</dbReference>
<keyword evidence="1" id="KW-0812">Transmembrane</keyword>
<organism evidence="2 3">
    <name type="scientific">Leptobrachium leishanense</name>
    <name type="common">Leishan spiny toad</name>
    <dbReference type="NCBI Taxonomy" id="445787"/>
    <lineage>
        <taxon>Eukaryota</taxon>
        <taxon>Metazoa</taxon>
        <taxon>Chordata</taxon>
        <taxon>Craniata</taxon>
        <taxon>Vertebrata</taxon>
        <taxon>Euteleostomi</taxon>
        <taxon>Amphibia</taxon>
        <taxon>Batrachia</taxon>
        <taxon>Anura</taxon>
        <taxon>Pelobatoidea</taxon>
        <taxon>Megophryidae</taxon>
        <taxon>Leptobrachium</taxon>
    </lineage>
</organism>
<reference evidence="2" key="2">
    <citation type="submission" date="2025-09" db="UniProtKB">
        <authorList>
            <consortium name="Ensembl"/>
        </authorList>
    </citation>
    <scope>IDENTIFICATION</scope>
</reference>
<feature type="transmembrane region" description="Helical" evidence="1">
    <location>
        <begin position="77"/>
        <end position="102"/>
    </location>
</feature>
<dbReference type="Ensembl" id="ENSLLET00000018699.1">
    <property type="protein sequence ID" value="ENSLLEP00000017991.1"/>
    <property type="gene ID" value="ENSLLEG00000011461.1"/>
</dbReference>
<dbReference type="AlphaFoldDB" id="A0A8C5MW72"/>
<dbReference type="OrthoDB" id="9949034at2759"/>
<keyword evidence="3" id="KW-1185">Reference proteome</keyword>
<keyword evidence="1" id="KW-1133">Transmembrane helix</keyword>
<accession>A0A8C5MW72</accession>
<keyword evidence="1" id="KW-0472">Membrane</keyword>
<name>A0A8C5MW72_9ANUR</name>
<sequence length="141" mass="15341">MTYETVVCMRVDHVFLDSHSVLSFSAPVRRPYTLAPPSPAMDQHGTLLLLTGLCSLSFTSGQETTTASGSTSLSQPALLAAIIVPSVVGGLIIIGILVFFFIKVRERRRTEGTYRPSQEEQVGSRVEPNAALKLPPEERLI</sequence>
<protein>
    <submittedName>
        <fullName evidence="2">Uncharacterized protein</fullName>
    </submittedName>
</protein>
<evidence type="ECO:0000256" key="1">
    <source>
        <dbReference type="SAM" id="Phobius"/>
    </source>
</evidence>